<name>A0A9W7W320_9PEZI</name>
<comment type="caution">
    <text evidence="6">The sequence shown here is derived from an EMBL/GenBank/DDBJ whole genome shotgun (WGS) entry which is preliminary data.</text>
</comment>
<organism evidence="6 7">
    <name type="scientific">Teratosphaeria destructans</name>
    <dbReference type="NCBI Taxonomy" id="418781"/>
    <lineage>
        <taxon>Eukaryota</taxon>
        <taxon>Fungi</taxon>
        <taxon>Dikarya</taxon>
        <taxon>Ascomycota</taxon>
        <taxon>Pezizomycotina</taxon>
        <taxon>Dothideomycetes</taxon>
        <taxon>Dothideomycetidae</taxon>
        <taxon>Mycosphaerellales</taxon>
        <taxon>Teratosphaeriaceae</taxon>
        <taxon>Teratosphaeria</taxon>
    </lineage>
</organism>
<protein>
    <submittedName>
        <fullName evidence="6">Golgi to ER traffic protein 4</fullName>
    </submittedName>
</protein>
<dbReference type="Proteomes" id="UP001138500">
    <property type="component" value="Unassembled WGS sequence"/>
</dbReference>
<keyword evidence="7" id="KW-1185">Reference proteome</keyword>
<evidence type="ECO:0000313" key="6">
    <source>
        <dbReference type="EMBL" id="KAH9828276.1"/>
    </source>
</evidence>
<comment type="similarity">
    <text evidence="2">Belongs to the GET4 family.</text>
</comment>
<reference evidence="6 7" key="1">
    <citation type="journal article" date="2018" name="IMA Fungus">
        <title>IMA Genome-F 10: Nine draft genome sequences of Claviceps purpurea s.lat., including C. arundinis, C. humidiphila, and C. cf. spartinae, pseudomolecules for the pitch canker pathogen Fusarium circinatum, draft genome of Davidsoniella eucalypti, Grosmannia galeiformis, Quambalaria eucalypti, and Teratosphaeria destructans.</title>
        <authorList>
            <person name="Wingfield B.D."/>
            <person name="Liu M."/>
            <person name="Nguyen H.D."/>
            <person name="Lane F.A."/>
            <person name="Morgan S.W."/>
            <person name="De Vos L."/>
            <person name="Wilken P.M."/>
            <person name="Duong T.A."/>
            <person name="Aylward J."/>
            <person name="Coetzee M.P."/>
            <person name="Dadej K."/>
            <person name="De Beer Z.W."/>
            <person name="Findlay W."/>
            <person name="Havenga M."/>
            <person name="Kolarik M."/>
            <person name="Menzies J.G."/>
            <person name="Naidoo K."/>
            <person name="Pochopski O."/>
            <person name="Shoukouhi P."/>
            <person name="Santana Q.C."/>
            <person name="Seifert K.A."/>
            <person name="Soal N."/>
            <person name="Steenkamp E.T."/>
            <person name="Tatham C.T."/>
            <person name="van der Nest M.A."/>
            <person name="Wingfield M.J."/>
        </authorList>
    </citation>
    <scope>NUCLEOTIDE SEQUENCE [LARGE SCALE GENOMIC DNA]</scope>
    <source>
        <strain evidence="6">CMW44962</strain>
    </source>
</reference>
<feature type="non-terminal residue" evidence="6">
    <location>
        <position position="1"/>
    </location>
</feature>
<proteinExistence type="inferred from homology"/>
<evidence type="ECO:0000256" key="1">
    <source>
        <dbReference type="ARBA" id="ARBA00004514"/>
    </source>
</evidence>
<dbReference type="InterPro" id="IPR011990">
    <property type="entry name" value="TPR-like_helical_dom_sf"/>
</dbReference>
<dbReference type="Gene3D" id="1.25.40.10">
    <property type="entry name" value="Tetratricopeptide repeat domain"/>
    <property type="match status" value="1"/>
</dbReference>
<dbReference type="OrthoDB" id="10252405at2759"/>
<dbReference type="PANTHER" id="PTHR12875">
    <property type="entry name" value="GOLGI TO ER TRAFFIC PROTEIN 4 HOMOLOG"/>
    <property type="match status" value="1"/>
</dbReference>
<dbReference type="PANTHER" id="PTHR12875:SF0">
    <property type="entry name" value="GOLGI TO ER TRAFFIC PROTEIN 4 HOMOLOG"/>
    <property type="match status" value="1"/>
</dbReference>
<evidence type="ECO:0000256" key="2">
    <source>
        <dbReference type="ARBA" id="ARBA00005351"/>
    </source>
</evidence>
<evidence type="ECO:0000313" key="7">
    <source>
        <dbReference type="Proteomes" id="UP001138500"/>
    </source>
</evidence>
<dbReference type="GO" id="GO:0072380">
    <property type="term" value="C:TRC complex"/>
    <property type="evidence" value="ECO:0007669"/>
    <property type="project" value="TreeGrafter"/>
</dbReference>
<dbReference type="AlphaFoldDB" id="A0A9W7W320"/>
<keyword evidence="3" id="KW-0813">Transport</keyword>
<dbReference type="EMBL" id="RIBY02001667">
    <property type="protein sequence ID" value="KAH9828276.1"/>
    <property type="molecule type" value="Genomic_DNA"/>
</dbReference>
<dbReference type="GO" id="GO:0045048">
    <property type="term" value="P:protein insertion into ER membrane"/>
    <property type="evidence" value="ECO:0007669"/>
    <property type="project" value="InterPro"/>
</dbReference>
<dbReference type="FunFam" id="1.25.40.10:FF:000060">
    <property type="entry name" value="Golgi to ER traffic protein 4 homolog"/>
    <property type="match status" value="1"/>
</dbReference>
<reference evidence="6 7" key="2">
    <citation type="journal article" date="2021" name="Curr. Genet.">
        <title>Genetic response to nitrogen starvation in the aggressive Eucalyptus foliar pathogen Teratosphaeria destructans.</title>
        <authorList>
            <person name="Havenga M."/>
            <person name="Wingfield B.D."/>
            <person name="Wingfield M.J."/>
            <person name="Dreyer L.L."/>
            <person name="Roets F."/>
            <person name="Aylward J."/>
        </authorList>
    </citation>
    <scope>NUCLEOTIDE SEQUENCE [LARGE SCALE GENOMIC DNA]</scope>
    <source>
        <strain evidence="6">CMW44962</strain>
    </source>
</reference>
<evidence type="ECO:0000256" key="4">
    <source>
        <dbReference type="ARBA" id="ARBA00022490"/>
    </source>
</evidence>
<gene>
    <name evidence="6" type="ORF">Tdes44962_MAKER02441</name>
</gene>
<feature type="region of interest" description="Disordered" evidence="5">
    <location>
        <begin position="343"/>
        <end position="370"/>
    </location>
</feature>
<accession>A0A9W7W320</accession>
<dbReference type="Pfam" id="PF04190">
    <property type="entry name" value="GET4"/>
    <property type="match status" value="1"/>
</dbReference>
<evidence type="ECO:0000256" key="3">
    <source>
        <dbReference type="ARBA" id="ARBA00022448"/>
    </source>
</evidence>
<sequence length="370" mass="40695">PLDVVSHEVQEKVQPSSCFYNDPTASIPDLSQAPYQATMSAKIQRVLERQKAKIEEGDYYEAHQQLRTIANRNVKSQDYTSAIDLLSSGAALLLRARQGGSGADLCNYLIEVYQKAELKPDTASKARIVSLLRAFPPNEPSKKKFVGGIVEWSAKFGEFPAGDPELHHVIGTLFYEEGEVYDAERHLTLGTSDSAQVFSDLEYEWYSSDEPSTASAYAARAVFPYLLIGNTRAANKALLLFTSRLSTSHPGLGVQSISSPSSDIRIYPSLPLLNFLGLLLLAIQRGSSDLFKQLKSHYASHLKEREEWDEPLAQLGEMYFGIKIPSQSNPMFDMMSSMLMGGNNPFGGRKQERKSVGAAAQPAPPAPAVD</sequence>
<keyword evidence="4" id="KW-0963">Cytoplasm</keyword>
<dbReference type="InterPro" id="IPR007317">
    <property type="entry name" value="GET4"/>
</dbReference>
<evidence type="ECO:0000256" key="5">
    <source>
        <dbReference type="SAM" id="MobiDB-lite"/>
    </source>
</evidence>
<comment type="subcellular location">
    <subcellularLocation>
        <location evidence="1">Cytoplasm</location>
        <location evidence="1">Cytosol</location>
    </subcellularLocation>
</comment>